<dbReference type="PANTHER" id="PTHR47788">
    <property type="entry name" value="POLYA POLYMERASE"/>
    <property type="match status" value="1"/>
</dbReference>
<comment type="similarity">
    <text evidence="2 11">Belongs to the tRNA nucleotidyltransferase/poly(A) polymerase family.</text>
</comment>
<dbReference type="PANTHER" id="PTHR47788:SF1">
    <property type="entry name" value="A-ADDING TRNA NUCLEOTIDYLTRANSFERASE"/>
    <property type="match status" value="1"/>
</dbReference>
<proteinExistence type="inferred from homology"/>
<keyword evidence="14" id="KW-1185">Reference proteome</keyword>
<evidence type="ECO:0000256" key="3">
    <source>
        <dbReference type="ARBA" id="ARBA00022555"/>
    </source>
</evidence>
<evidence type="ECO:0000256" key="11">
    <source>
        <dbReference type="RuleBase" id="RU003953"/>
    </source>
</evidence>
<keyword evidence="4 11" id="KW-0808">Transferase</keyword>
<dbReference type="Pfam" id="PF01743">
    <property type="entry name" value="PolyA_pol"/>
    <property type="match status" value="1"/>
</dbReference>
<dbReference type="Gene3D" id="1.10.3090.10">
    <property type="entry name" value="cca-adding enzyme, domain 2"/>
    <property type="match status" value="1"/>
</dbReference>
<keyword evidence="6" id="KW-0548">Nucleotidyltransferase</keyword>
<name>A0ABS4DHT0_9CHLR</name>
<evidence type="ECO:0000256" key="2">
    <source>
        <dbReference type="ARBA" id="ARBA00007265"/>
    </source>
</evidence>
<dbReference type="InterPro" id="IPR043519">
    <property type="entry name" value="NT_sf"/>
</dbReference>
<dbReference type="InterPro" id="IPR052390">
    <property type="entry name" value="tRNA_nt/polyA_polymerase"/>
</dbReference>
<dbReference type="EMBL" id="SIJK02000130">
    <property type="protein sequence ID" value="MBP1468988.1"/>
    <property type="molecule type" value="Genomic_DNA"/>
</dbReference>
<feature type="domain" description="Poly A polymerase head" evidence="12">
    <location>
        <begin position="39"/>
        <end position="177"/>
    </location>
</feature>
<keyword evidence="3" id="KW-0820">tRNA-binding</keyword>
<dbReference type="Gene3D" id="3.30.460.10">
    <property type="entry name" value="Beta Polymerase, domain 2"/>
    <property type="match status" value="1"/>
</dbReference>
<dbReference type="CDD" id="cd05398">
    <property type="entry name" value="NT_ClassII-CCAase"/>
    <property type="match status" value="1"/>
</dbReference>
<dbReference type="RefSeq" id="WP_135482286.1">
    <property type="nucleotide sequence ID" value="NZ_SIJK02000130.1"/>
</dbReference>
<evidence type="ECO:0000256" key="5">
    <source>
        <dbReference type="ARBA" id="ARBA00022694"/>
    </source>
</evidence>
<evidence type="ECO:0000313" key="14">
    <source>
        <dbReference type="Proteomes" id="UP001193081"/>
    </source>
</evidence>
<evidence type="ECO:0000256" key="7">
    <source>
        <dbReference type="ARBA" id="ARBA00022723"/>
    </source>
</evidence>
<dbReference type="SUPFAM" id="SSF81301">
    <property type="entry name" value="Nucleotidyltransferase"/>
    <property type="match status" value="1"/>
</dbReference>
<reference evidence="13 14" key="1">
    <citation type="submission" date="2021-03" db="EMBL/GenBank/DDBJ databases">
        <authorList>
            <person name="Grouzdev D.S."/>
        </authorList>
    </citation>
    <scope>NUCLEOTIDE SEQUENCE [LARGE SCALE GENOMIC DNA]</scope>
    <source>
        <strain evidence="13 14">M50-1</strain>
    </source>
</reference>
<dbReference type="SUPFAM" id="SSF81891">
    <property type="entry name" value="Poly A polymerase C-terminal region-like"/>
    <property type="match status" value="1"/>
</dbReference>
<dbReference type="InterPro" id="IPR002646">
    <property type="entry name" value="PolA_pol_head_dom"/>
</dbReference>
<evidence type="ECO:0000313" key="13">
    <source>
        <dbReference type="EMBL" id="MBP1468988.1"/>
    </source>
</evidence>
<gene>
    <name evidence="13" type="ORF">EYB53_024985</name>
</gene>
<comment type="cofactor">
    <cofactor evidence="1">
        <name>Mg(2+)</name>
        <dbReference type="ChEBI" id="CHEBI:18420"/>
    </cofactor>
</comment>
<evidence type="ECO:0000256" key="4">
    <source>
        <dbReference type="ARBA" id="ARBA00022679"/>
    </source>
</evidence>
<keyword evidence="5" id="KW-0819">tRNA processing</keyword>
<comment type="caution">
    <text evidence="13">The sequence shown here is derived from an EMBL/GenBank/DDBJ whole genome shotgun (WGS) entry which is preliminary data.</text>
</comment>
<evidence type="ECO:0000256" key="9">
    <source>
        <dbReference type="ARBA" id="ARBA00022842"/>
    </source>
</evidence>
<sequence>MHKGRPRILRELAHTALPAEIADLLTLVAHCAQTCSVPVWLVGGVIRDLLLDQPLSRDLDLAVEGEVTALVAQVAEATGGRVTAHHAAFGTATVLVPGRSGGSAIVVDFAQTRVETYAAPAVLPDVSPAPLEHDLVRRDFSVNALAVELHLVAGGLHFGRRLDLFGGEEDLAHGRLRLLHAASLRDDPTRILRGLRLASRLGLHPEPATRYQVADAVAQRYLTLLSPERVLHEICLALAEPDPAAVLRLADQWAVTPQILPGLAWDVPLAERCTQAVAAVSPDLPLTPLIQAGLLLYGCSQATLDALAQRYPLPADASTLIRQLPSLRKLTGTLAGLSNSALDETLRPWHPTTIMVHHCAVPDDRVATTRYLRELRTMRAPLDGNDLQRLGVAPGPLMGQILHTLRQATLDGIVSSREEAETWVRGFLQRL</sequence>
<accession>A0ABS4DHT0</accession>
<keyword evidence="9" id="KW-0460">Magnesium</keyword>
<keyword evidence="7" id="KW-0479">Metal-binding</keyword>
<keyword evidence="8" id="KW-0547">Nucleotide-binding</keyword>
<keyword evidence="10 11" id="KW-0694">RNA-binding</keyword>
<organism evidence="13 14">
    <name type="scientific">Candidatus Chloroploca mongolica</name>
    <dbReference type="NCBI Taxonomy" id="2528176"/>
    <lineage>
        <taxon>Bacteria</taxon>
        <taxon>Bacillati</taxon>
        <taxon>Chloroflexota</taxon>
        <taxon>Chloroflexia</taxon>
        <taxon>Chloroflexales</taxon>
        <taxon>Chloroflexineae</taxon>
        <taxon>Oscillochloridaceae</taxon>
        <taxon>Candidatus Chloroploca</taxon>
    </lineage>
</organism>
<evidence type="ECO:0000256" key="10">
    <source>
        <dbReference type="ARBA" id="ARBA00022884"/>
    </source>
</evidence>
<evidence type="ECO:0000256" key="6">
    <source>
        <dbReference type="ARBA" id="ARBA00022695"/>
    </source>
</evidence>
<evidence type="ECO:0000259" key="12">
    <source>
        <dbReference type="Pfam" id="PF01743"/>
    </source>
</evidence>
<evidence type="ECO:0000256" key="8">
    <source>
        <dbReference type="ARBA" id="ARBA00022741"/>
    </source>
</evidence>
<protein>
    <submittedName>
        <fullName evidence="13">CCA tRNA nucleotidyltransferase</fullName>
    </submittedName>
</protein>
<evidence type="ECO:0000256" key="1">
    <source>
        <dbReference type="ARBA" id="ARBA00001946"/>
    </source>
</evidence>
<dbReference type="Proteomes" id="UP001193081">
    <property type="component" value="Unassembled WGS sequence"/>
</dbReference>